<dbReference type="PANTHER" id="PTHR37507:SF2">
    <property type="entry name" value="SPORULATION PROTEIN YDCC"/>
    <property type="match status" value="1"/>
</dbReference>
<accession>A0A9X3WEY9</accession>
<dbReference type="Gene3D" id="2.50.20.10">
    <property type="entry name" value="Lipoprotein localisation LolA/LolB/LppX"/>
    <property type="match status" value="1"/>
</dbReference>
<dbReference type="InterPro" id="IPR029046">
    <property type="entry name" value="LolA/LolB/LppX"/>
</dbReference>
<name>A0A9X3WEY9_9BACI</name>
<reference evidence="2" key="1">
    <citation type="submission" date="2022-06" db="EMBL/GenBank/DDBJ databases">
        <title>Aquibacillus sp. a new bacterium isolated from soil saline samples.</title>
        <authorList>
            <person name="Galisteo C."/>
            <person name="De La Haba R."/>
            <person name="Sanchez-Porro C."/>
            <person name="Ventosa A."/>
        </authorList>
    </citation>
    <scope>NUCLEOTIDE SEQUENCE</scope>
    <source>
        <strain evidence="2">3ASR75-54</strain>
    </source>
</reference>
<dbReference type="EMBL" id="JAMQKC010000006">
    <property type="protein sequence ID" value="MDC3417030.1"/>
    <property type="molecule type" value="Genomic_DNA"/>
</dbReference>
<proteinExistence type="predicted"/>
<dbReference type="PANTHER" id="PTHR37507">
    <property type="entry name" value="SPORULATION PROTEIN YDCC"/>
    <property type="match status" value="1"/>
</dbReference>
<evidence type="ECO:0000313" key="3">
    <source>
        <dbReference type="Proteomes" id="UP001145069"/>
    </source>
</evidence>
<feature type="chain" id="PRO_5040965507" evidence="1">
    <location>
        <begin position="21"/>
        <end position="341"/>
    </location>
</feature>
<dbReference type="SUPFAM" id="SSF89392">
    <property type="entry name" value="Prokaryotic lipoproteins and lipoprotein localization factors"/>
    <property type="match status" value="1"/>
</dbReference>
<dbReference type="Proteomes" id="UP001145069">
    <property type="component" value="Unassembled WGS sequence"/>
</dbReference>
<evidence type="ECO:0000256" key="1">
    <source>
        <dbReference type="SAM" id="SignalP"/>
    </source>
</evidence>
<sequence>MRKYFSFGIMAVLLILVLAACGEKSKEDVVAQLEKTVEEMDGYKAQAKMSLQTGEESQTYNIDVSHKKKDYYRVLLKNEQDKEGSQIILRNDKGVYVLTPALNKSFKFQSDWPNSSSQPYLYQSLIDDVLKDADATFESTDNYYVFETKTNYQNNNNLPFQEIYFDKKTFTPVLVKVLDKDKNPLIEVEFTNFELDPQFADDTFEIEKNMTSSLFGVPTMGGQEESAIKDLAVLQPTVTAGAELIETKEVDVENGKRVISSYQGEKNFTLVQESLEVYPTTASKPKSVIGEPVSLGFTMGAMTDNSLEWSYEGVNYYLASEELTKQEMIDVASSVGGQSTK</sequence>
<comment type="caution">
    <text evidence="2">The sequence shown here is derived from an EMBL/GenBank/DDBJ whole genome shotgun (WGS) entry which is preliminary data.</text>
</comment>
<dbReference type="InterPro" id="IPR052944">
    <property type="entry name" value="Sporulation_related"/>
</dbReference>
<keyword evidence="1" id="KW-0732">Signal</keyword>
<dbReference type="RefSeq" id="WP_272446093.1">
    <property type="nucleotide sequence ID" value="NZ_JAMQKC010000006.1"/>
</dbReference>
<organism evidence="2 3">
    <name type="scientific">Aquibacillus salsiterrae</name>
    <dbReference type="NCBI Taxonomy" id="2950439"/>
    <lineage>
        <taxon>Bacteria</taxon>
        <taxon>Bacillati</taxon>
        <taxon>Bacillota</taxon>
        <taxon>Bacilli</taxon>
        <taxon>Bacillales</taxon>
        <taxon>Bacillaceae</taxon>
        <taxon>Aquibacillus</taxon>
    </lineage>
</organism>
<feature type="signal peptide" evidence="1">
    <location>
        <begin position="1"/>
        <end position="20"/>
    </location>
</feature>
<gene>
    <name evidence="2" type="ORF">NC799_08845</name>
</gene>
<evidence type="ECO:0000313" key="2">
    <source>
        <dbReference type="EMBL" id="MDC3417030.1"/>
    </source>
</evidence>
<keyword evidence="3" id="KW-1185">Reference proteome</keyword>
<dbReference type="PROSITE" id="PS51257">
    <property type="entry name" value="PROKAR_LIPOPROTEIN"/>
    <property type="match status" value="1"/>
</dbReference>
<keyword evidence="2" id="KW-0449">Lipoprotein</keyword>
<dbReference type="AlphaFoldDB" id="A0A9X3WEY9"/>
<protein>
    <submittedName>
        <fullName evidence="2">Outer membrane lipoprotein carrier protein LolA</fullName>
    </submittedName>
</protein>